<dbReference type="InterPro" id="IPR044072">
    <property type="entry name" value="KLHL2_BTB/POZ"/>
</dbReference>
<dbReference type="Gene3D" id="3.30.710.10">
    <property type="entry name" value="Potassium Channel Kv1.1, Chain A"/>
    <property type="match status" value="1"/>
</dbReference>
<dbReference type="PIRSF" id="PIRSF037037">
    <property type="entry name" value="Kelch-like_protein_gigaxonin"/>
    <property type="match status" value="1"/>
</dbReference>
<dbReference type="Gene3D" id="2.120.10.80">
    <property type="entry name" value="Kelch-type beta propeller"/>
    <property type="match status" value="1"/>
</dbReference>
<evidence type="ECO:0000256" key="2">
    <source>
        <dbReference type="ARBA" id="ARBA00022441"/>
    </source>
</evidence>
<dbReference type="InterPro" id="IPR011705">
    <property type="entry name" value="BACK"/>
</dbReference>
<reference evidence="8" key="1">
    <citation type="journal article" date="2007" name="Science">
        <title>Evolutionary and biomedical insights from the rhesus macaque genome.</title>
        <authorList>
            <person name="Gibbs R.A."/>
            <person name="Rogers J."/>
            <person name="Katze M.G."/>
            <person name="Bumgarner R."/>
            <person name="Weinstock G.M."/>
            <person name="Mardis E.R."/>
            <person name="Remington K.A."/>
            <person name="Strausberg R.L."/>
            <person name="Venter J.C."/>
            <person name="Wilson R.K."/>
            <person name="Batzer M.A."/>
            <person name="Bustamante C.D."/>
            <person name="Eichler E.E."/>
            <person name="Hahn M.W."/>
            <person name="Hardison R.C."/>
            <person name="Makova K.D."/>
            <person name="Miller W."/>
            <person name="Milosavljevic A."/>
            <person name="Palermo R.E."/>
            <person name="Siepel A."/>
            <person name="Sikela J.M."/>
            <person name="Attaway T."/>
            <person name="Bell S."/>
            <person name="Bernard K.E."/>
            <person name="Buhay C.J."/>
            <person name="Chandrabose M.N."/>
            <person name="Dao M."/>
            <person name="Davis C."/>
            <person name="Delehaunty K.D."/>
            <person name="Ding Y."/>
            <person name="Dinh H.H."/>
            <person name="Dugan-Rocha S."/>
            <person name="Fulton L.A."/>
            <person name="Gabisi R.A."/>
            <person name="Garner T.T."/>
            <person name="Godfrey J."/>
            <person name="Hawes A.C."/>
            <person name="Hernandez J."/>
            <person name="Hines S."/>
            <person name="Holder M."/>
            <person name="Hume J."/>
            <person name="Jhangiani S.N."/>
            <person name="Joshi V."/>
            <person name="Khan Z.M."/>
            <person name="Kirkness E.F."/>
            <person name="Cree A."/>
            <person name="Fowler R.G."/>
            <person name="Lee S."/>
            <person name="Lewis L.R."/>
            <person name="Li Z."/>
            <person name="Liu Y.-S."/>
            <person name="Moore S.M."/>
            <person name="Muzny D."/>
            <person name="Nazareth L.V."/>
            <person name="Ngo D.N."/>
            <person name="Okwuonu G.O."/>
            <person name="Pai G."/>
            <person name="Parker D."/>
            <person name="Paul H.A."/>
            <person name="Pfannkoch C."/>
            <person name="Pohl C.S."/>
            <person name="Rogers Y.-H.C."/>
            <person name="Ruiz S.J."/>
            <person name="Sabo A."/>
            <person name="Santibanez J."/>
            <person name="Schneider B.W."/>
            <person name="Smith S.M."/>
            <person name="Sodergren E."/>
            <person name="Svatek A.F."/>
            <person name="Utterback T.R."/>
            <person name="Vattathil S."/>
            <person name="Warren W."/>
            <person name="White C.S."/>
            <person name="Chinwalla A.T."/>
            <person name="Feng Y."/>
            <person name="Halpern A.L."/>
            <person name="Hillier L.W."/>
            <person name="Huang X."/>
            <person name="Minx P."/>
            <person name="Nelson J.O."/>
            <person name="Pepin K.H."/>
            <person name="Qin X."/>
            <person name="Sutton G.G."/>
            <person name="Venter E."/>
            <person name="Walenz B.P."/>
            <person name="Wallis J.W."/>
            <person name="Worley K.C."/>
            <person name="Yang S.-P."/>
            <person name="Jones S.M."/>
            <person name="Marra M.A."/>
            <person name="Rocchi M."/>
            <person name="Schein J.E."/>
            <person name="Baertsch R."/>
            <person name="Clarke L."/>
            <person name="Csuros M."/>
            <person name="Glasscock J."/>
            <person name="Harris R.A."/>
            <person name="Havlak P."/>
            <person name="Jackson A.R."/>
            <person name="Jiang H."/>
            <person name="Liu Y."/>
            <person name="Messina D.N."/>
            <person name="Shen Y."/>
            <person name="Song H.X.-Z."/>
            <person name="Wylie T."/>
            <person name="Zhang L."/>
            <person name="Birney E."/>
            <person name="Han K."/>
            <person name="Konkel M.K."/>
            <person name="Lee J."/>
            <person name="Smit A.F.A."/>
            <person name="Ullmer B."/>
            <person name="Wang H."/>
            <person name="Xing J."/>
            <person name="Burhans R."/>
            <person name="Cheng Z."/>
            <person name="Karro J.E."/>
            <person name="Ma J."/>
            <person name="Raney B."/>
            <person name="She X."/>
            <person name="Cox M.J."/>
            <person name="Demuth J.P."/>
            <person name="Dumas L.J."/>
            <person name="Han S.-G."/>
            <person name="Hopkins J."/>
            <person name="Karimpour-Fard A."/>
            <person name="Kim Y.H."/>
            <person name="Pollack J.R."/>
            <person name="Vinar T."/>
            <person name="Addo-Quaye C."/>
            <person name="Degenhardt J."/>
            <person name="Denby A."/>
            <person name="Hubisz M.J."/>
            <person name="Indap A."/>
            <person name="Kosiol C."/>
            <person name="Lahn B.T."/>
            <person name="Lawson H.A."/>
            <person name="Marklein A."/>
            <person name="Nielsen R."/>
            <person name="Vallender E.J."/>
            <person name="Clark A.G."/>
            <person name="Ferguson B."/>
            <person name="Hernandez R.D."/>
            <person name="Hirani K."/>
            <person name="Kehrer-Sawatzki H."/>
            <person name="Kolb J."/>
            <person name="Patil S."/>
            <person name="Pu L.-L."/>
            <person name="Ren Y."/>
            <person name="Smith D.G."/>
            <person name="Wheeler D.A."/>
            <person name="Schenck I."/>
            <person name="Ball E.V."/>
            <person name="Chen R."/>
            <person name="Cooper D.N."/>
            <person name="Giardine B."/>
            <person name="Hsu F."/>
            <person name="Kent W.J."/>
            <person name="Lesk A."/>
            <person name="Nelson D.L."/>
            <person name="O'brien W.E."/>
            <person name="Pruefer K."/>
            <person name="Stenson P.D."/>
            <person name="Wallace J.C."/>
            <person name="Ke H."/>
            <person name="Liu X.-M."/>
            <person name="Wang P."/>
            <person name="Xiang A.P."/>
            <person name="Yang F."/>
            <person name="Barber G.P."/>
            <person name="Haussler D."/>
            <person name="Karolchik D."/>
            <person name="Kern A.D."/>
            <person name="Kuhn R.M."/>
            <person name="Smith K.E."/>
            <person name="Zwieg A.S."/>
        </authorList>
    </citation>
    <scope>NUCLEOTIDE SEQUENCE [LARGE SCALE GENOMIC DNA]</scope>
    <source>
        <strain evidence="8">17573</strain>
    </source>
</reference>
<dbReference type="Gene3D" id="1.25.40.420">
    <property type="match status" value="1"/>
</dbReference>
<dbReference type="FunFam" id="2.120.10.80:FF:000002">
    <property type="entry name" value="Kelch-like family member 2"/>
    <property type="match status" value="1"/>
</dbReference>
<accession>A0A1D5Q1Q9</accession>
<feature type="domain" description="BTB" evidence="6">
    <location>
        <begin position="56"/>
        <end position="123"/>
    </location>
</feature>
<keyword evidence="4" id="KW-0009">Actin-binding</keyword>
<dbReference type="Bgee" id="ENSMMUG00000017342">
    <property type="expression patterns" value="Expressed in dorsolateral prefrontal cortex and 21 other cell types or tissues"/>
</dbReference>
<evidence type="ECO:0000313" key="8">
    <source>
        <dbReference type="Proteomes" id="UP000006718"/>
    </source>
</evidence>
<dbReference type="InterPro" id="IPR015915">
    <property type="entry name" value="Kelch-typ_b-propeller"/>
</dbReference>
<dbReference type="Pfam" id="PF00651">
    <property type="entry name" value="BTB"/>
    <property type="match status" value="1"/>
</dbReference>
<organism evidence="7 8">
    <name type="scientific">Macaca mulatta</name>
    <name type="common">Rhesus macaque</name>
    <dbReference type="NCBI Taxonomy" id="9544"/>
    <lineage>
        <taxon>Eukaryota</taxon>
        <taxon>Metazoa</taxon>
        <taxon>Chordata</taxon>
        <taxon>Craniata</taxon>
        <taxon>Vertebrata</taxon>
        <taxon>Euteleostomi</taxon>
        <taxon>Mammalia</taxon>
        <taxon>Eutheria</taxon>
        <taxon>Euarchontoglires</taxon>
        <taxon>Primates</taxon>
        <taxon>Haplorrhini</taxon>
        <taxon>Catarrhini</taxon>
        <taxon>Cercopithecidae</taxon>
        <taxon>Cercopithecinae</taxon>
        <taxon>Macaca</taxon>
    </lineage>
</organism>
<keyword evidence="2" id="KW-0880">Kelch repeat</keyword>
<dbReference type="CDD" id="cd18338">
    <property type="entry name" value="BTB_POZ_KLHL2_Mayven"/>
    <property type="match status" value="1"/>
</dbReference>
<dbReference type="ExpressionAtlas" id="A0A1D5Q1Q9">
    <property type="expression patterns" value="baseline"/>
</dbReference>
<protein>
    <submittedName>
        <fullName evidence="7">Kelch like family member 2</fullName>
    </submittedName>
</protein>
<reference evidence="7" key="4">
    <citation type="submission" date="2025-09" db="UniProtKB">
        <authorList>
            <consortium name="Ensembl"/>
        </authorList>
    </citation>
    <scope>IDENTIFICATION</scope>
    <source>
        <strain evidence="7">17573</strain>
    </source>
</reference>
<dbReference type="GeneTree" id="ENSGT00940000156434"/>
<dbReference type="PROSITE" id="PS50097">
    <property type="entry name" value="BTB"/>
    <property type="match status" value="1"/>
</dbReference>
<dbReference type="Proteomes" id="UP000006718">
    <property type="component" value="Chromosome 5"/>
</dbReference>
<evidence type="ECO:0000313" key="7">
    <source>
        <dbReference type="Ensembl" id="ENSMMUP00000041971.2"/>
    </source>
</evidence>
<evidence type="ECO:0000259" key="6">
    <source>
        <dbReference type="PROSITE" id="PS50097"/>
    </source>
</evidence>
<dbReference type="SMART" id="SM00612">
    <property type="entry name" value="Kelch"/>
    <property type="match status" value="5"/>
</dbReference>
<dbReference type="SMART" id="SM00225">
    <property type="entry name" value="BTB"/>
    <property type="match status" value="1"/>
</dbReference>
<keyword evidence="8" id="KW-1185">Reference proteome</keyword>
<sequence>METPPLPPACTKQGHQKPLDSKDDNTEKHCPVTVNPWHMKKAFKVMNELRSQNLLCDVTIVAEDMEISAHRVVLAACSPYFHAMFTGEMSESRAKRVRIKEVDGWTLRMLIDYVYTAEIQVTEENVQVLLPAAGLLQLQDVKKTCCEFLESQLHPVNCLGIRAFADMHACTDLLNKANTYAEQHFTDVVLSEEFLNLGIEQVCSLISSDKLTISSEEKRVEEEALVKNSSACKDYLIEAMKYHLLPTEQRILMKSVRTRLRTPMNLPKLMVVVGGQAPKAIRSVECYDFKEERWHQVAELPSRRCRAGMVYMAGLVFAVGGFNGSLRVRTVDSYDPVKDQWTSVANMRDRRSTLGAAVLNGLLYAVGGFDGSTGLSSVEAYNIKSNEWFHVAPMNTRRSSVGVGVVGGLLYAVGGYDGASRQCLSTVECYNATTNEWSYIAEMSTRRSGAGVGVLNNLLYAVGGHDGPLVRKSVEVYDPTTNAWRQVADMNMCRRNAGICQFKVIKLMLNFILSFTSITVYFHCSFTDLGSLVDFELFKGRNLRNNPVK</sequence>
<dbReference type="AlphaFoldDB" id="A0A1D5Q1Q9"/>
<dbReference type="InterPro" id="IPR000210">
    <property type="entry name" value="BTB/POZ_dom"/>
</dbReference>
<dbReference type="SUPFAM" id="SSF54695">
    <property type="entry name" value="POZ domain"/>
    <property type="match status" value="1"/>
</dbReference>
<dbReference type="FunFam" id="3.30.710.10:FF:000001">
    <property type="entry name" value="Kelch-like family member 20"/>
    <property type="match status" value="1"/>
</dbReference>
<reference evidence="7" key="2">
    <citation type="submission" date="2019-01" db="EMBL/GenBank/DDBJ databases">
        <authorList>
            <person name="Graves T."/>
            <person name="Eichler E.E."/>
            <person name="Wilson R.K."/>
        </authorList>
    </citation>
    <scope>NUCLEOTIDE SEQUENCE [LARGE SCALE GENOMIC DNA]</scope>
    <source>
        <strain evidence="7">17573</strain>
    </source>
</reference>
<evidence type="ECO:0000256" key="4">
    <source>
        <dbReference type="ARBA" id="ARBA00023203"/>
    </source>
</evidence>
<dbReference type="Pfam" id="PF07707">
    <property type="entry name" value="BACK"/>
    <property type="match status" value="1"/>
</dbReference>
<dbReference type="PANTHER" id="PTHR24412:SF155">
    <property type="entry name" value="KELCH-LIKE PROTEIN 2"/>
    <property type="match status" value="1"/>
</dbReference>
<keyword evidence="3" id="KW-0677">Repeat</keyword>
<proteinExistence type="predicted"/>
<dbReference type="PANTHER" id="PTHR24412">
    <property type="entry name" value="KELCH PROTEIN"/>
    <property type="match status" value="1"/>
</dbReference>
<dbReference type="SMART" id="SM00875">
    <property type="entry name" value="BACK"/>
    <property type="match status" value="1"/>
</dbReference>
<dbReference type="SUPFAM" id="SSF117281">
    <property type="entry name" value="Kelch motif"/>
    <property type="match status" value="1"/>
</dbReference>
<dbReference type="Ensembl" id="ENSMMUT00000073300.2">
    <property type="protein sequence ID" value="ENSMMUP00000041971.2"/>
    <property type="gene ID" value="ENSMMUG00000017342.4"/>
</dbReference>
<feature type="region of interest" description="Disordered" evidence="5">
    <location>
        <begin position="1"/>
        <end position="28"/>
    </location>
</feature>
<evidence type="ECO:0000256" key="1">
    <source>
        <dbReference type="ARBA" id="ARBA00004906"/>
    </source>
</evidence>
<dbReference type="InterPro" id="IPR011333">
    <property type="entry name" value="SKP1/BTB/POZ_sf"/>
</dbReference>
<evidence type="ECO:0000256" key="5">
    <source>
        <dbReference type="SAM" id="MobiDB-lite"/>
    </source>
</evidence>
<name>A0A1D5Q1Q9_MACMU</name>
<dbReference type="VEuPathDB" id="HostDB:ENSMMUG00000017342"/>
<dbReference type="InterPro" id="IPR006652">
    <property type="entry name" value="Kelch_1"/>
</dbReference>
<evidence type="ECO:0000313" key="9">
    <source>
        <dbReference type="VGNC" id="VGNC:74185"/>
    </source>
</evidence>
<gene>
    <name evidence="7 9" type="primary">KLHL2</name>
</gene>
<evidence type="ECO:0000256" key="3">
    <source>
        <dbReference type="ARBA" id="ARBA00022737"/>
    </source>
</evidence>
<dbReference type="InterPro" id="IPR017096">
    <property type="entry name" value="BTB-kelch_protein"/>
</dbReference>
<comment type="pathway">
    <text evidence="1">Protein modification; protein ubiquitination.</text>
</comment>
<dbReference type="SMR" id="A0A1D5Q1Q9"/>
<dbReference type="GO" id="GO:0003779">
    <property type="term" value="F:actin binding"/>
    <property type="evidence" value="ECO:0007669"/>
    <property type="project" value="UniProtKB-KW"/>
</dbReference>
<reference evidence="7" key="3">
    <citation type="submission" date="2025-08" db="UniProtKB">
        <authorList>
            <consortium name="Ensembl"/>
        </authorList>
    </citation>
    <scope>IDENTIFICATION</scope>
    <source>
        <strain evidence="7">17573</strain>
    </source>
</reference>
<dbReference type="VGNC" id="VGNC:74185">
    <property type="gene designation" value="KLHL2"/>
</dbReference>
<feature type="compositionally biased region" description="Basic and acidic residues" evidence="5">
    <location>
        <begin position="17"/>
        <end position="28"/>
    </location>
</feature>
<dbReference type="Pfam" id="PF01344">
    <property type="entry name" value="Kelch_1"/>
    <property type="match status" value="5"/>
</dbReference>